<dbReference type="PANTHER" id="PTHR43591:SF105">
    <property type="entry name" value="METHYLTRANSFERASE DOMAIN-CONTAINING PROTEIN-RELATED"/>
    <property type="match status" value="1"/>
</dbReference>
<protein>
    <submittedName>
        <fullName evidence="2">Uncharacterized protein</fullName>
    </submittedName>
</protein>
<reference evidence="2" key="1">
    <citation type="submission" date="2022-10" db="EMBL/GenBank/DDBJ databases">
        <title>Determination and structural analysis of whole genome sequence of Sarocladium strictum F4-1.</title>
        <authorList>
            <person name="Hu L."/>
            <person name="Jiang Y."/>
        </authorList>
    </citation>
    <scope>NUCLEOTIDE SEQUENCE</scope>
    <source>
        <strain evidence="2">F4-1</strain>
    </source>
</reference>
<proteinExistence type="inferred from homology"/>
<dbReference type="Gene3D" id="3.40.50.150">
    <property type="entry name" value="Vaccinia Virus protein VP39"/>
    <property type="match status" value="1"/>
</dbReference>
<name>A0AA39GJQ7_SARSR</name>
<dbReference type="Proteomes" id="UP001175261">
    <property type="component" value="Unassembled WGS sequence"/>
</dbReference>
<comment type="similarity">
    <text evidence="1">Belongs to the methyltransferase superfamily. LaeA methyltransferase family.</text>
</comment>
<evidence type="ECO:0000313" key="3">
    <source>
        <dbReference type="Proteomes" id="UP001175261"/>
    </source>
</evidence>
<dbReference type="InterPro" id="IPR029063">
    <property type="entry name" value="SAM-dependent_MTases_sf"/>
</dbReference>
<dbReference type="EMBL" id="JAPDFR010000003">
    <property type="protein sequence ID" value="KAK0387744.1"/>
    <property type="molecule type" value="Genomic_DNA"/>
</dbReference>
<comment type="caution">
    <text evidence="2">The sequence shown here is derived from an EMBL/GenBank/DDBJ whole genome shotgun (WGS) entry which is preliminary data.</text>
</comment>
<dbReference type="GO" id="GO:0008168">
    <property type="term" value="F:methyltransferase activity"/>
    <property type="evidence" value="ECO:0007669"/>
    <property type="project" value="TreeGrafter"/>
</dbReference>
<sequence length="279" mass="30974">MESVVEGRARHRRENDRLNVQHEAVKALMGGNLVRAPIGLDKPEIRVLDSGTAQANWLLDLVQCTQPTAHLVGTDIAPEQFPEESTLPPHISLHKQSIFDPWPSNWQSSFDLVHQRFVLAACGSLEQGQEAVAQLANLAKPGGWVEIHEGNMMVIQEGPEHKAMMRFRDLAVGVWKSLGKMPDPGVNVVQWLQKAGLHNVKEEVQTLKIGAAASDPVQGEDALYLCLNMFDAIQRMAAGKKDYPGEAELSALRSELETELRQVGNEWRYYLAFGQRPGC</sequence>
<accession>A0AA39GJQ7</accession>
<dbReference type="SUPFAM" id="SSF53335">
    <property type="entry name" value="S-adenosyl-L-methionine-dependent methyltransferases"/>
    <property type="match status" value="1"/>
</dbReference>
<evidence type="ECO:0000256" key="1">
    <source>
        <dbReference type="ARBA" id="ARBA00038158"/>
    </source>
</evidence>
<gene>
    <name evidence="2" type="ORF">NLU13_3989</name>
</gene>
<dbReference type="AlphaFoldDB" id="A0AA39GJQ7"/>
<dbReference type="Pfam" id="PF13489">
    <property type="entry name" value="Methyltransf_23"/>
    <property type="match status" value="1"/>
</dbReference>
<evidence type="ECO:0000313" key="2">
    <source>
        <dbReference type="EMBL" id="KAK0387744.1"/>
    </source>
</evidence>
<dbReference type="PANTHER" id="PTHR43591">
    <property type="entry name" value="METHYLTRANSFERASE"/>
    <property type="match status" value="1"/>
</dbReference>
<organism evidence="2 3">
    <name type="scientific">Sarocladium strictum</name>
    <name type="common">Black bundle disease fungus</name>
    <name type="synonym">Acremonium strictum</name>
    <dbReference type="NCBI Taxonomy" id="5046"/>
    <lineage>
        <taxon>Eukaryota</taxon>
        <taxon>Fungi</taxon>
        <taxon>Dikarya</taxon>
        <taxon>Ascomycota</taxon>
        <taxon>Pezizomycotina</taxon>
        <taxon>Sordariomycetes</taxon>
        <taxon>Hypocreomycetidae</taxon>
        <taxon>Hypocreales</taxon>
        <taxon>Sarocladiaceae</taxon>
        <taxon>Sarocladium</taxon>
    </lineage>
</organism>
<keyword evidence="3" id="KW-1185">Reference proteome</keyword>